<evidence type="ECO:0000313" key="6">
    <source>
        <dbReference type="Proteomes" id="UP000077177"/>
    </source>
</evidence>
<feature type="domain" description="Outer membrane protein beta-barrel" evidence="4">
    <location>
        <begin position="193"/>
        <end position="588"/>
    </location>
</feature>
<sequence>MVFNSMPASIIKTIEVITTPSSRYEAEGLGGIINIITYKKSILGYNGGLNLRATNPKGLMANGNITMTKERFSIAGHIGYTTNTNPANMSYYYRKDAIPQNQLEQQGANSNGSKLNNWGSELNWKLNPFNLITASYSSYSSSGLSSYLQQAHLLDASNTLTQAYNISNEGSNESTGNDLAIEFEHDFRKNEAQQFILSYRRSKSKANSKTNLLLYPIVNFKDRESITNNDDRFNEHSVQTDLRLAIKQHSLELGASFITRDNSSDYSYLDKNTGTNVFVIDTSQSNNYNYQEAIFATYSTLNLNAKKWGIRAGVRMENASVKARFITSRTSTKQQYFNLLPSIIITRQLKGLSMLKLSYAQRIQRPDLFYLDPYINVSDPYNISYGNPNLQPALGHVFNLTYNAILKKVFININAAHQFTTNSIQQITVLYHDSISHTTFGNIGKNKSYNLSINGNTVLFRKLNINIGVSSNYMQFMSRIMEKMQLNEGLIYSISGSFNIRQKNWRAGINMSYSSPNILVQGRTASFIANSVAINRSFLKDKRMNVGLSVSNPFQQYRRSYTEISGLSFYQLQQSISVIRRFSLSFIYRFAKVQAGSKEL</sequence>
<evidence type="ECO:0000259" key="4">
    <source>
        <dbReference type="Pfam" id="PF14905"/>
    </source>
</evidence>
<gene>
    <name evidence="5" type="ORF">SY85_02220</name>
</gene>
<evidence type="ECO:0000256" key="1">
    <source>
        <dbReference type="ARBA" id="ARBA00004442"/>
    </source>
</evidence>
<accession>A0A172TR35</accession>
<dbReference type="OrthoDB" id="905812at2"/>
<dbReference type="STRING" id="1492898.SY85_02220"/>
<dbReference type="AlphaFoldDB" id="A0A172TR35"/>
<dbReference type="EMBL" id="CP011390">
    <property type="protein sequence ID" value="ANE49490.1"/>
    <property type="molecule type" value="Genomic_DNA"/>
</dbReference>
<dbReference type="PANTHER" id="PTHR40980">
    <property type="entry name" value="PLUG DOMAIN-CONTAINING PROTEIN"/>
    <property type="match status" value="1"/>
</dbReference>
<evidence type="ECO:0000256" key="2">
    <source>
        <dbReference type="ARBA" id="ARBA00023136"/>
    </source>
</evidence>
<evidence type="ECO:0000313" key="5">
    <source>
        <dbReference type="EMBL" id="ANE49490.1"/>
    </source>
</evidence>
<dbReference type="PANTHER" id="PTHR40980:SF4">
    <property type="entry name" value="TONB-DEPENDENT RECEPTOR-LIKE BETA-BARREL DOMAIN-CONTAINING PROTEIN"/>
    <property type="match status" value="1"/>
</dbReference>
<dbReference type="RefSeq" id="WP_066401600.1">
    <property type="nucleotide sequence ID" value="NZ_CP011390.1"/>
</dbReference>
<protein>
    <recommendedName>
        <fullName evidence="4">Outer membrane protein beta-barrel domain-containing protein</fullName>
    </recommendedName>
</protein>
<name>A0A172TR35_9BACT</name>
<keyword evidence="3" id="KW-0998">Cell outer membrane</keyword>
<dbReference type="Proteomes" id="UP000077177">
    <property type="component" value="Chromosome"/>
</dbReference>
<evidence type="ECO:0000256" key="3">
    <source>
        <dbReference type="ARBA" id="ARBA00023237"/>
    </source>
</evidence>
<organism evidence="5 6">
    <name type="scientific">Flavisolibacter tropicus</name>
    <dbReference type="NCBI Taxonomy" id="1492898"/>
    <lineage>
        <taxon>Bacteria</taxon>
        <taxon>Pseudomonadati</taxon>
        <taxon>Bacteroidota</taxon>
        <taxon>Chitinophagia</taxon>
        <taxon>Chitinophagales</taxon>
        <taxon>Chitinophagaceae</taxon>
        <taxon>Flavisolibacter</taxon>
    </lineage>
</organism>
<proteinExistence type="predicted"/>
<reference evidence="5 6" key="2">
    <citation type="journal article" date="2016" name="Int. J. Syst. Evol. Microbiol.">
        <title>Flavisolibacter tropicus sp. nov., isolated from tropical soil.</title>
        <authorList>
            <person name="Lee J.J."/>
            <person name="Kang M.S."/>
            <person name="Kim G.S."/>
            <person name="Lee C.S."/>
            <person name="Lim S."/>
            <person name="Lee J."/>
            <person name="Roh S.H."/>
            <person name="Kang H."/>
            <person name="Ha J.M."/>
            <person name="Bae S."/>
            <person name="Jung H.Y."/>
            <person name="Kim M.K."/>
        </authorList>
    </citation>
    <scope>NUCLEOTIDE SEQUENCE [LARGE SCALE GENOMIC DNA]</scope>
    <source>
        <strain evidence="5 6">LCS9</strain>
    </source>
</reference>
<reference evidence="6" key="1">
    <citation type="submission" date="2015-01" db="EMBL/GenBank/DDBJ databases">
        <title>Flavisolibacter sp./LCS9/ whole genome sequencing.</title>
        <authorList>
            <person name="Kim M.K."/>
            <person name="Srinivasan S."/>
            <person name="Lee J.-J."/>
        </authorList>
    </citation>
    <scope>NUCLEOTIDE SEQUENCE [LARGE SCALE GENOMIC DNA]</scope>
    <source>
        <strain evidence="6">LCS9</strain>
    </source>
</reference>
<keyword evidence="6" id="KW-1185">Reference proteome</keyword>
<dbReference type="Gene3D" id="2.40.170.20">
    <property type="entry name" value="TonB-dependent receptor, beta-barrel domain"/>
    <property type="match status" value="1"/>
</dbReference>
<dbReference type="KEGG" id="fla:SY85_02220"/>
<comment type="subcellular location">
    <subcellularLocation>
        <location evidence="1">Cell outer membrane</location>
    </subcellularLocation>
</comment>
<dbReference type="Pfam" id="PF14905">
    <property type="entry name" value="OMP_b-brl_3"/>
    <property type="match status" value="1"/>
</dbReference>
<dbReference type="InterPro" id="IPR041700">
    <property type="entry name" value="OMP_b-brl_3"/>
</dbReference>
<dbReference type="InterPro" id="IPR036942">
    <property type="entry name" value="Beta-barrel_TonB_sf"/>
</dbReference>
<dbReference type="GO" id="GO:0009279">
    <property type="term" value="C:cell outer membrane"/>
    <property type="evidence" value="ECO:0007669"/>
    <property type="project" value="UniProtKB-SubCell"/>
</dbReference>
<dbReference type="SUPFAM" id="SSF56935">
    <property type="entry name" value="Porins"/>
    <property type="match status" value="1"/>
</dbReference>
<keyword evidence="2" id="KW-0472">Membrane</keyword>